<evidence type="ECO:0000259" key="4">
    <source>
        <dbReference type="Pfam" id="PF13407"/>
    </source>
</evidence>
<organism evidence="5 6">
    <name type="scientific">Streptomyces scabichelini</name>
    <dbReference type="NCBI Taxonomy" id="2711217"/>
    <lineage>
        <taxon>Bacteria</taxon>
        <taxon>Bacillati</taxon>
        <taxon>Actinomycetota</taxon>
        <taxon>Actinomycetes</taxon>
        <taxon>Kitasatosporales</taxon>
        <taxon>Streptomycetaceae</taxon>
        <taxon>Streptomyces</taxon>
    </lineage>
</organism>
<protein>
    <submittedName>
        <fullName evidence="5">Sugar ABC transporter substrate-binding protein</fullName>
    </submittedName>
</protein>
<dbReference type="Gene3D" id="3.40.50.2300">
    <property type="match status" value="2"/>
</dbReference>
<feature type="domain" description="Periplasmic binding protein" evidence="4">
    <location>
        <begin position="42"/>
        <end position="302"/>
    </location>
</feature>
<dbReference type="InterPro" id="IPR050555">
    <property type="entry name" value="Bact_Solute-Bind_Prot2"/>
</dbReference>
<dbReference type="EMBL" id="JAAKZY010000005">
    <property type="protein sequence ID" value="NGO06652.1"/>
    <property type="molecule type" value="Genomic_DNA"/>
</dbReference>
<dbReference type="RefSeq" id="WP_165254566.1">
    <property type="nucleotide sequence ID" value="NZ_JAAKZY010000005.1"/>
</dbReference>
<comment type="subcellular location">
    <subcellularLocation>
        <location evidence="1">Cell envelope</location>
    </subcellularLocation>
</comment>
<keyword evidence="6" id="KW-1185">Reference proteome</keyword>
<feature type="signal peptide" evidence="3">
    <location>
        <begin position="1"/>
        <end position="22"/>
    </location>
</feature>
<accession>A0A6G4UY02</accession>
<evidence type="ECO:0000256" key="1">
    <source>
        <dbReference type="ARBA" id="ARBA00004196"/>
    </source>
</evidence>
<dbReference type="PROSITE" id="PS51257">
    <property type="entry name" value="PROKAR_LIPOPROTEIN"/>
    <property type="match status" value="1"/>
</dbReference>
<dbReference type="SUPFAM" id="SSF53822">
    <property type="entry name" value="Periplasmic binding protein-like I"/>
    <property type="match status" value="1"/>
</dbReference>
<evidence type="ECO:0000256" key="3">
    <source>
        <dbReference type="SAM" id="SignalP"/>
    </source>
</evidence>
<dbReference type="Proteomes" id="UP000472335">
    <property type="component" value="Unassembled WGS sequence"/>
</dbReference>
<dbReference type="GO" id="GO:0030246">
    <property type="term" value="F:carbohydrate binding"/>
    <property type="evidence" value="ECO:0007669"/>
    <property type="project" value="TreeGrafter"/>
</dbReference>
<reference evidence="5 6" key="1">
    <citation type="submission" date="2020-02" db="EMBL/GenBank/DDBJ databases">
        <title>Whole-genome analyses of novel actinobacteria.</title>
        <authorList>
            <person name="Sahin N."/>
            <person name="Gencbay T."/>
        </authorList>
    </citation>
    <scope>NUCLEOTIDE SEQUENCE [LARGE SCALE GENOMIC DNA]</scope>
    <source>
        <strain evidence="5 6">HC44</strain>
    </source>
</reference>
<proteinExistence type="predicted"/>
<dbReference type="InterPro" id="IPR028082">
    <property type="entry name" value="Peripla_BP_I"/>
</dbReference>
<gene>
    <name evidence="5" type="ORF">G5C60_02955</name>
</gene>
<comment type="caution">
    <text evidence="5">The sequence shown here is derived from an EMBL/GenBank/DDBJ whole genome shotgun (WGS) entry which is preliminary data.</text>
</comment>
<keyword evidence="2 3" id="KW-0732">Signal</keyword>
<dbReference type="PANTHER" id="PTHR30036">
    <property type="entry name" value="D-XYLOSE-BINDING PERIPLASMIC PROTEIN"/>
    <property type="match status" value="1"/>
</dbReference>
<dbReference type="PANTHER" id="PTHR30036:SF1">
    <property type="entry name" value="D-XYLOSE-BINDING PERIPLASMIC PROTEIN"/>
    <property type="match status" value="1"/>
</dbReference>
<evidence type="ECO:0000256" key="2">
    <source>
        <dbReference type="ARBA" id="ARBA00022729"/>
    </source>
</evidence>
<evidence type="ECO:0000313" key="6">
    <source>
        <dbReference type="Proteomes" id="UP000472335"/>
    </source>
</evidence>
<dbReference type="GO" id="GO:0030288">
    <property type="term" value="C:outer membrane-bounded periplasmic space"/>
    <property type="evidence" value="ECO:0007669"/>
    <property type="project" value="TreeGrafter"/>
</dbReference>
<dbReference type="CDD" id="cd19995">
    <property type="entry name" value="PBP1_ABC_xylose_binding-like"/>
    <property type="match status" value="1"/>
</dbReference>
<sequence>MRKLASGALAGILALGALTACAEEPGGGNSGTAKADGESGKVAFLMPDLASTRYEQYDAPLFKKRMAKLCPDCGVIYQNANSDASLQQQQANSAMAQGAKVIVIDPVDSAGAATIVQTAQSQGVKVVAYDRPIPDKPADFYVSFDNEAIGESIAQSLVDHLKETKTEGGVLQINGSPTDAAAGLIKKGVHNAVDDSGFKLLAEYDTPGWSPEKAQQWASGQIAQYRGRIAGVVAANDGTGGGAIAAFKAADVKVPPITGNDAELAAIQRIIAGDQYNTISKPIKIVAEAAADVAHELLQGKEPKADTKLFNTPSQLFKPTVVTQKNLKEVIFGSDAVLKAKDVCTAQYAADCGRLGIQ</sequence>
<evidence type="ECO:0000313" key="5">
    <source>
        <dbReference type="EMBL" id="NGO06652.1"/>
    </source>
</evidence>
<dbReference type="AlphaFoldDB" id="A0A6G4UY02"/>
<dbReference type="Pfam" id="PF13407">
    <property type="entry name" value="Peripla_BP_4"/>
    <property type="match status" value="1"/>
</dbReference>
<name>A0A6G4UY02_9ACTN</name>
<feature type="chain" id="PRO_5026074460" evidence="3">
    <location>
        <begin position="23"/>
        <end position="358"/>
    </location>
</feature>
<dbReference type="InterPro" id="IPR025997">
    <property type="entry name" value="SBP_2_dom"/>
</dbReference>